<name>X1BD09_9ZZZZ</name>
<organism evidence="1">
    <name type="scientific">marine sediment metagenome</name>
    <dbReference type="NCBI Taxonomy" id="412755"/>
    <lineage>
        <taxon>unclassified sequences</taxon>
        <taxon>metagenomes</taxon>
        <taxon>ecological metagenomes</taxon>
    </lineage>
</organism>
<comment type="caution">
    <text evidence="1">The sequence shown here is derived from an EMBL/GenBank/DDBJ whole genome shotgun (WGS) entry which is preliminary data.</text>
</comment>
<reference evidence="1" key="1">
    <citation type="journal article" date="2014" name="Front. Microbiol.">
        <title>High frequency of phylogenetically diverse reductive dehalogenase-homologous genes in deep subseafloor sedimentary metagenomes.</title>
        <authorList>
            <person name="Kawai M."/>
            <person name="Futagami T."/>
            <person name="Toyoda A."/>
            <person name="Takaki Y."/>
            <person name="Nishi S."/>
            <person name="Hori S."/>
            <person name="Arai W."/>
            <person name="Tsubouchi T."/>
            <person name="Morono Y."/>
            <person name="Uchiyama I."/>
            <person name="Ito T."/>
            <person name="Fujiyama A."/>
            <person name="Inagaki F."/>
            <person name="Takami H."/>
        </authorList>
    </citation>
    <scope>NUCLEOTIDE SEQUENCE</scope>
    <source>
        <strain evidence="1">Expedition CK06-06</strain>
    </source>
</reference>
<dbReference type="AlphaFoldDB" id="X1BD09"/>
<sequence length="58" mass="6892">MRTAIFSDKEREMANIFLKTGEKGEGFRVLAFRVRQSQIQIMEDFDLMTRFLTKMELS</sequence>
<dbReference type="EMBL" id="BART01005755">
    <property type="protein sequence ID" value="GAG69881.1"/>
    <property type="molecule type" value="Genomic_DNA"/>
</dbReference>
<gene>
    <name evidence="1" type="ORF">S01H4_13033</name>
</gene>
<protein>
    <submittedName>
        <fullName evidence="1">Uncharacterized protein</fullName>
    </submittedName>
</protein>
<accession>X1BD09</accession>
<proteinExistence type="predicted"/>
<evidence type="ECO:0000313" key="1">
    <source>
        <dbReference type="EMBL" id="GAG69881.1"/>
    </source>
</evidence>